<dbReference type="Gene3D" id="2.30.30.60">
    <property type="match status" value="1"/>
</dbReference>
<protein>
    <submittedName>
        <fullName evidence="11">Mechanosensitive ion channel family protein</fullName>
    </submittedName>
</protein>
<dbReference type="Gene3D" id="3.30.70.100">
    <property type="match status" value="1"/>
</dbReference>
<feature type="domain" description="Mechanosensitive ion channel transmembrane helices 2/3" evidence="10">
    <location>
        <begin position="383"/>
        <end position="424"/>
    </location>
</feature>
<keyword evidence="5 7" id="KW-1133">Transmembrane helix</keyword>
<dbReference type="Proteomes" id="UP001576776">
    <property type="component" value="Unassembled WGS sequence"/>
</dbReference>
<evidence type="ECO:0000256" key="7">
    <source>
        <dbReference type="SAM" id="Phobius"/>
    </source>
</evidence>
<evidence type="ECO:0000256" key="3">
    <source>
        <dbReference type="ARBA" id="ARBA00022475"/>
    </source>
</evidence>
<feature type="domain" description="Mechanosensitive ion channel MscS C-terminal" evidence="9">
    <location>
        <begin position="495"/>
        <end position="583"/>
    </location>
</feature>
<evidence type="ECO:0000313" key="12">
    <source>
        <dbReference type="Proteomes" id="UP001576776"/>
    </source>
</evidence>
<evidence type="ECO:0000256" key="6">
    <source>
        <dbReference type="ARBA" id="ARBA00023136"/>
    </source>
</evidence>
<evidence type="ECO:0000256" key="2">
    <source>
        <dbReference type="ARBA" id="ARBA00008017"/>
    </source>
</evidence>
<dbReference type="InterPro" id="IPR049278">
    <property type="entry name" value="MS_channel_C"/>
</dbReference>
<comment type="subcellular location">
    <subcellularLocation>
        <location evidence="1">Cell membrane</location>
        <topology evidence="1">Multi-pass membrane protein</topology>
    </subcellularLocation>
</comment>
<dbReference type="SUPFAM" id="SSF82861">
    <property type="entry name" value="Mechanosensitive channel protein MscS (YggB), transmembrane region"/>
    <property type="match status" value="1"/>
</dbReference>
<feature type="transmembrane region" description="Helical" evidence="7">
    <location>
        <begin position="379"/>
        <end position="401"/>
    </location>
</feature>
<keyword evidence="12" id="KW-1185">Reference proteome</keyword>
<evidence type="ECO:0000259" key="10">
    <source>
        <dbReference type="Pfam" id="PF21088"/>
    </source>
</evidence>
<accession>A0ABV4Y6C2</accession>
<evidence type="ECO:0000256" key="1">
    <source>
        <dbReference type="ARBA" id="ARBA00004651"/>
    </source>
</evidence>
<keyword evidence="4 7" id="KW-0812">Transmembrane</keyword>
<dbReference type="InterPro" id="IPR011014">
    <property type="entry name" value="MscS_channel_TM-2"/>
</dbReference>
<evidence type="ECO:0000256" key="5">
    <source>
        <dbReference type="ARBA" id="ARBA00022989"/>
    </source>
</evidence>
<evidence type="ECO:0000256" key="4">
    <source>
        <dbReference type="ARBA" id="ARBA00022692"/>
    </source>
</evidence>
<dbReference type="InterPro" id="IPR010920">
    <property type="entry name" value="LSM_dom_sf"/>
</dbReference>
<comment type="caution">
    <text evidence="11">The sequence shown here is derived from an EMBL/GenBank/DDBJ whole genome shotgun (WGS) entry which is preliminary data.</text>
</comment>
<dbReference type="Pfam" id="PF21082">
    <property type="entry name" value="MS_channel_3rd"/>
    <property type="match status" value="1"/>
</dbReference>
<feature type="transmembrane region" description="Helical" evidence="7">
    <location>
        <begin position="12"/>
        <end position="32"/>
    </location>
</feature>
<dbReference type="Pfam" id="PF00924">
    <property type="entry name" value="MS_channel_2nd"/>
    <property type="match status" value="1"/>
</dbReference>
<feature type="transmembrane region" description="Helical" evidence="7">
    <location>
        <begin position="293"/>
        <end position="316"/>
    </location>
</feature>
<dbReference type="PANTHER" id="PTHR30460">
    <property type="entry name" value="MODERATE CONDUCTANCE MECHANOSENSITIVE CHANNEL YBIO"/>
    <property type="match status" value="1"/>
</dbReference>
<dbReference type="EMBL" id="JBHFNS010000018">
    <property type="protein sequence ID" value="MFB2934355.1"/>
    <property type="molecule type" value="Genomic_DNA"/>
</dbReference>
<organism evidence="11 12">
    <name type="scientific">Floridaenema fluviatile BLCC-F154</name>
    <dbReference type="NCBI Taxonomy" id="3153640"/>
    <lineage>
        <taxon>Bacteria</taxon>
        <taxon>Bacillati</taxon>
        <taxon>Cyanobacteriota</taxon>
        <taxon>Cyanophyceae</taxon>
        <taxon>Oscillatoriophycideae</taxon>
        <taxon>Aerosakkonematales</taxon>
        <taxon>Aerosakkonemataceae</taxon>
        <taxon>Floridanema</taxon>
        <taxon>Floridanema fluviatile</taxon>
    </lineage>
</organism>
<feature type="transmembrane region" description="Helical" evidence="7">
    <location>
        <begin position="407"/>
        <end position="427"/>
    </location>
</feature>
<feature type="transmembrane region" description="Helical" evidence="7">
    <location>
        <begin position="194"/>
        <end position="215"/>
    </location>
</feature>
<evidence type="ECO:0000259" key="8">
    <source>
        <dbReference type="Pfam" id="PF00924"/>
    </source>
</evidence>
<dbReference type="InterPro" id="IPR006685">
    <property type="entry name" value="MscS_channel_2nd"/>
</dbReference>
<name>A0ABV4Y6C2_9CYAN</name>
<dbReference type="SUPFAM" id="SSF50182">
    <property type="entry name" value="Sm-like ribonucleoproteins"/>
    <property type="match status" value="1"/>
</dbReference>
<gene>
    <name evidence="11" type="ORF">ACE1B6_03675</name>
</gene>
<dbReference type="InterPro" id="IPR045276">
    <property type="entry name" value="YbiO_bact"/>
</dbReference>
<proteinExistence type="inferred from homology"/>
<keyword evidence="3" id="KW-1003">Cell membrane</keyword>
<dbReference type="InterPro" id="IPR011066">
    <property type="entry name" value="MscS_channel_C_sf"/>
</dbReference>
<sequence>MIRLISYRWFQTVIRYFLIGVFTFSLCIGWTVPAQSQIPSLPTAASNNPMQPPEGVSRVGEFEIAKVKSPLDNKILFEVTSPTIWNRENVPEGQLPVETRAQEITDRLWRVIGRTIKAKETPIVSTAILNNRLIIQISDDQTSRPVRLVTVTEPDADYSGKTLEELAQEWQKIIQEEIVRMKQLLSPEVLRERLWQATQILLGLFITSAVIWLFWRILSRRIISLEARYQKELELAAAAAEKAQKSPDIADENMEGEEAEAREIAHLRSQFLANMPQQFTVKKRLEFDKFLKWLLFWTFILMWYIGISFIFSQIPILMQWSLNIWATPLVLLLIWFVISLAIRICRSSIDRFVHPWKLNPAISWVEAQRIALRTKTVSGALKGLITFVLIVLGIIWTLSLFNVPTSSILAGGAIIGLAISFGSQSLIKDLVNGCLILLEDQFAVGDVVQIGDRSGLVENLNLRVTQLRNSEGKLITISNSNIIDVQNLTRLWSRVDFSIIVAYENDPEKVLKILREVGQKLYSEREWRDRLPEPPEVLGIDDLSHTGMLVRVWIKTKPMEQWSVGREFRLRVRQAFAANNIQIGRPQWISYNTPLEKANIQN</sequence>
<dbReference type="Gene3D" id="1.10.287.1260">
    <property type="match status" value="1"/>
</dbReference>
<dbReference type="PANTHER" id="PTHR30460:SF0">
    <property type="entry name" value="MODERATE CONDUCTANCE MECHANOSENSITIVE CHANNEL YBIO"/>
    <property type="match status" value="1"/>
</dbReference>
<dbReference type="RefSeq" id="WP_413255879.1">
    <property type="nucleotide sequence ID" value="NZ_JBHFNS010000018.1"/>
</dbReference>
<dbReference type="Pfam" id="PF21088">
    <property type="entry name" value="MS_channel_1st"/>
    <property type="match status" value="1"/>
</dbReference>
<comment type="similarity">
    <text evidence="2">Belongs to the MscS (TC 1.A.23) family.</text>
</comment>
<feature type="domain" description="Mechanosensitive ion channel MscS" evidence="8">
    <location>
        <begin position="426"/>
        <end position="490"/>
    </location>
</feature>
<keyword evidence="6 7" id="KW-0472">Membrane</keyword>
<evidence type="ECO:0000313" key="11">
    <source>
        <dbReference type="EMBL" id="MFB2934355.1"/>
    </source>
</evidence>
<feature type="transmembrane region" description="Helical" evidence="7">
    <location>
        <begin position="322"/>
        <end position="342"/>
    </location>
</feature>
<dbReference type="InterPro" id="IPR023408">
    <property type="entry name" value="MscS_beta-dom_sf"/>
</dbReference>
<dbReference type="SUPFAM" id="SSF82689">
    <property type="entry name" value="Mechanosensitive channel protein MscS (YggB), C-terminal domain"/>
    <property type="match status" value="1"/>
</dbReference>
<dbReference type="InterPro" id="IPR049142">
    <property type="entry name" value="MS_channel_1st"/>
</dbReference>
<reference evidence="11 12" key="1">
    <citation type="submission" date="2024-09" db="EMBL/GenBank/DDBJ databases">
        <title>Floridaenema gen nov. (Aerosakkonemataceae, Aerosakkonematales ord. nov., Cyanobacteria) from benthic tropical and subtropical fresh waters, with the description of four new species.</title>
        <authorList>
            <person name="Moretto J.A."/>
            <person name="Berthold D.E."/>
            <person name="Lefler F.W."/>
            <person name="Huang I.-S."/>
            <person name="Laughinghouse H. IV."/>
        </authorList>
    </citation>
    <scope>NUCLEOTIDE SEQUENCE [LARGE SCALE GENOMIC DNA]</scope>
    <source>
        <strain evidence="11 12">BLCC-F154</strain>
    </source>
</reference>
<evidence type="ECO:0000259" key="9">
    <source>
        <dbReference type="Pfam" id="PF21082"/>
    </source>
</evidence>